<dbReference type="InterPro" id="IPR008972">
    <property type="entry name" value="Cupredoxin"/>
</dbReference>
<sequence>MLLRFLLSISILLGSPVALAEGFVFGKPASPESATRTVEIEMGEMYFKPAFVQIKAGETVRFVLKNVGNFPHEFSLGYTAMHREHREAMLRMQAEETLRDHGHGAHAHLAHAGPNTLVVEPGQAGELTWTFYQPDWLQFACNIHGHYQAGMIGQMEIMP</sequence>
<feature type="domain" description="Blue (type 1) copper" evidence="4">
    <location>
        <begin position="37"/>
        <end position="156"/>
    </location>
</feature>
<comment type="caution">
    <text evidence="5">The sequence shown here is derived from an EMBL/GenBank/DDBJ whole genome shotgun (WGS) entry which is preliminary data.</text>
</comment>
<evidence type="ECO:0000256" key="2">
    <source>
        <dbReference type="ARBA" id="ARBA00023008"/>
    </source>
</evidence>
<dbReference type="SUPFAM" id="SSF49503">
    <property type="entry name" value="Cupredoxins"/>
    <property type="match status" value="1"/>
</dbReference>
<dbReference type="Gene3D" id="2.60.40.420">
    <property type="entry name" value="Cupredoxins - blue copper proteins"/>
    <property type="match status" value="1"/>
</dbReference>
<protein>
    <submittedName>
        <fullName evidence="5">Cupredoxin domain-containing protein</fullName>
    </submittedName>
</protein>
<gene>
    <name evidence="5" type="ORF">H9642_07615</name>
</gene>
<dbReference type="Pfam" id="PF00127">
    <property type="entry name" value="Copper-bind"/>
    <property type="match status" value="1"/>
</dbReference>
<dbReference type="PANTHER" id="PTHR38439:SF3">
    <property type="entry name" value="COPPER-RESISTANT CUPROPROTEIN COPI"/>
    <property type="match status" value="1"/>
</dbReference>
<dbReference type="InterPro" id="IPR050845">
    <property type="entry name" value="Cu-binding_ET"/>
</dbReference>
<dbReference type="RefSeq" id="WP_251835840.1">
    <property type="nucleotide sequence ID" value="NZ_JACSQG010000003.1"/>
</dbReference>
<evidence type="ECO:0000313" key="5">
    <source>
        <dbReference type="EMBL" id="MBD7977058.1"/>
    </source>
</evidence>
<dbReference type="Proteomes" id="UP000611945">
    <property type="component" value="Unassembled WGS sequence"/>
</dbReference>
<dbReference type="PANTHER" id="PTHR38439">
    <property type="entry name" value="AURACYANIN-B"/>
    <property type="match status" value="1"/>
</dbReference>
<evidence type="ECO:0000256" key="3">
    <source>
        <dbReference type="SAM" id="SignalP"/>
    </source>
</evidence>
<dbReference type="InterPro" id="IPR000923">
    <property type="entry name" value="BlueCu_1"/>
</dbReference>
<keyword evidence="2" id="KW-0186">Copper</keyword>
<keyword evidence="6" id="KW-1185">Reference proteome</keyword>
<keyword evidence="1" id="KW-0479">Metal-binding</keyword>
<evidence type="ECO:0000256" key="1">
    <source>
        <dbReference type="ARBA" id="ARBA00022723"/>
    </source>
</evidence>
<feature type="chain" id="PRO_5046657833" evidence="3">
    <location>
        <begin position="21"/>
        <end position="159"/>
    </location>
</feature>
<organism evidence="5 6">
    <name type="scientific">Serpens gallinarum</name>
    <dbReference type="NCBI Taxonomy" id="2763075"/>
    <lineage>
        <taxon>Bacteria</taxon>
        <taxon>Pseudomonadati</taxon>
        <taxon>Pseudomonadota</taxon>
        <taxon>Gammaproteobacteria</taxon>
        <taxon>Pseudomonadales</taxon>
        <taxon>Pseudomonadaceae</taxon>
        <taxon>Pseudomonas</taxon>
    </lineage>
</organism>
<proteinExistence type="predicted"/>
<evidence type="ECO:0000259" key="4">
    <source>
        <dbReference type="Pfam" id="PF00127"/>
    </source>
</evidence>
<accession>A0ABR8TMR9</accession>
<reference evidence="5 6" key="1">
    <citation type="submission" date="2020-08" db="EMBL/GenBank/DDBJ databases">
        <title>A Genomic Blueprint of the Chicken Gut Microbiome.</title>
        <authorList>
            <person name="Gilroy R."/>
            <person name="Ravi A."/>
            <person name="Getino M."/>
            <person name="Pursley I."/>
            <person name="Horton D.L."/>
            <person name="Alikhan N.-F."/>
            <person name="Baker D."/>
            <person name="Gharbi K."/>
            <person name="Hall N."/>
            <person name="Watson M."/>
            <person name="Adriaenssens E.M."/>
            <person name="Foster-Nyarko E."/>
            <person name="Jarju S."/>
            <person name="Secka A."/>
            <person name="Antonio M."/>
            <person name="Oren A."/>
            <person name="Chaudhuri R."/>
            <person name="La Ragione R.M."/>
            <person name="Hildebrand F."/>
            <person name="Pallen M.J."/>
        </authorList>
    </citation>
    <scope>NUCLEOTIDE SEQUENCE [LARGE SCALE GENOMIC DNA]</scope>
    <source>
        <strain evidence="5 6">Sa2CUA2</strain>
    </source>
</reference>
<evidence type="ECO:0000313" key="6">
    <source>
        <dbReference type="Proteomes" id="UP000611945"/>
    </source>
</evidence>
<keyword evidence="3" id="KW-0732">Signal</keyword>
<dbReference type="EMBL" id="JACSQG010000003">
    <property type="protein sequence ID" value="MBD7977058.1"/>
    <property type="molecule type" value="Genomic_DNA"/>
</dbReference>
<name>A0ABR8TMR9_9PSED</name>
<feature type="signal peptide" evidence="3">
    <location>
        <begin position="1"/>
        <end position="20"/>
    </location>
</feature>